<name>J5W676_9FIRM</name>
<dbReference type="AlphaFoldDB" id="J5W676"/>
<evidence type="ECO:0000256" key="13">
    <source>
        <dbReference type="ARBA" id="ARBA00023304"/>
    </source>
</evidence>
<keyword evidence="7 14" id="KW-0028">Amino-acid biosynthesis</keyword>
<dbReference type="GO" id="GO:0051287">
    <property type="term" value="F:NAD binding"/>
    <property type="evidence" value="ECO:0007669"/>
    <property type="project" value="InterPro"/>
</dbReference>
<dbReference type="Gene3D" id="3.40.718.10">
    <property type="entry name" value="Isopropylmalate Dehydrogenase"/>
    <property type="match status" value="1"/>
</dbReference>
<feature type="binding site" evidence="14">
    <location>
        <begin position="274"/>
        <end position="286"/>
    </location>
    <ligand>
        <name>NAD(+)</name>
        <dbReference type="ChEBI" id="CHEBI:57540"/>
    </ligand>
</feature>
<feature type="binding site" evidence="14">
    <location>
        <position position="216"/>
    </location>
    <ligand>
        <name>Mg(2+)</name>
        <dbReference type="ChEBI" id="CHEBI:18420"/>
    </ligand>
</feature>
<dbReference type="GO" id="GO:0000287">
    <property type="term" value="F:magnesium ion binding"/>
    <property type="evidence" value="ECO:0007669"/>
    <property type="project" value="InterPro"/>
</dbReference>
<comment type="cofactor">
    <cofactor evidence="2">
        <name>Mn(2+)</name>
        <dbReference type="ChEBI" id="CHEBI:29035"/>
    </cofactor>
</comment>
<comment type="function">
    <text evidence="14 15">Catalyzes the oxidation of 3-carboxy-2-hydroxy-4-methylpentanoate (3-isopropylmalate) to 3-carboxy-4-methyl-2-oxopentanoate. The product decarboxylates to 4-methyl-2 oxopentanoate.</text>
</comment>
<dbReference type="EMBL" id="ALNK01000040">
    <property type="protein sequence ID" value="EJU19587.1"/>
    <property type="molecule type" value="Genomic_DNA"/>
</dbReference>
<dbReference type="SUPFAM" id="SSF53659">
    <property type="entry name" value="Isocitrate/Isopropylmalate dehydrogenase-like"/>
    <property type="match status" value="1"/>
</dbReference>
<comment type="caution">
    <text evidence="14">Lacks conserved residue(s) required for the propagation of feature annotation.</text>
</comment>
<dbReference type="UniPathway" id="UPA00048">
    <property type="reaction ID" value="UER00072"/>
</dbReference>
<feature type="site" description="Important for catalysis" evidence="14">
    <location>
        <position position="138"/>
    </location>
</feature>
<comment type="subunit">
    <text evidence="5 14 15">Homodimer.</text>
</comment>
<accession>J5W676</accession>
<comment type="catalytic activity">
    <reaction evidence="1 14 15">
        <text>(2R,3S)-3-isopropylmalate + NAD(+) = 4-methyl-2-oxopentanoate + CO2 + NADH</text>
        <dbReference type="Rhea" id="RHEA:32271"/>
        <dbReference type="ChEBI" id="CHEBI:16526"/>
        <dbReference type="ChEBI" id="CHEBI:17865"/>
        <dbReference type="ChEBI" id="CHEBI:35121"/>
        <dbReference type="ChEBI" id="CHEBI:57540"/>
        <dbReference type="ChEBI" id="CHEBI:57945"/>
        <dbReference type="EC" id="1.1.1.85"/>
    </reaction>
</comment>
<evidence type="ECO:0000256" key="5">
    <source>
        <dbReference type="ARBA" id="ARBA00011738"/>
    </source>
</evidence>
<evidence type="ECO:0000256" key="1">
    <source>
        <dbReference type="ARBA" id="ARBA00000624"/>
    </source>
</evidence>
<feature type="binding site" evidence="14">
    <location>
        <position position="240"/>
    </location>
    <ligand>
        <name>Mg(2+)</name>
        <dbReference type="ChEBI" id="CHEBI:18420"/>
    </ligand>
</feature>
<dbReference type="GO" id="GO:0009098">
    <property type="term" value="P:L-leucine biosynthetic process"/>
    <property type="evidence" value="ECO:0007669"/>
    <property type="project" value="UniProtKB-UniRule"/>
</dbReference>
<evidence type="ECO:0000256" key="7">
    <source>
        <dbReference type="ARBA" id="ARBA00022605"/>
    </source>
</evidence>
<dbReference type="PANTHER" id="PTHR42979:SF1">
    <property type="entry name" value="3-ISOPROPYLMALATE DEHYDROGENASE"/>
    <property type="match status" value="1"/>
</dbReference>
<evidence type="ECO:0000256" key="11">
    <source>
        <dbReference type="ARBA" id="ARBA00023027"/>
    </source>
</evidence>
<organism evidence="17 18">
    <name type="scientific">Peptoanaerobacter stomatis</name>
    <dbReference type="NCBI Taxonomy" id="796937"/>
    <lineage>
        <taxon>Bacteria</taxon>
        <taxon>Bacillati</taxon>
        <taxon>Bacillota</taxon>
        <taxon>Clostridia</taxon>
        <taxon>Peptostreptococcales</taxon>
        <taxon>Filifactoraceae</taxon>
        <taxon>Peptoanaerobacter</taxon>
    </lineage>
</organism>
<dbReference type="Pfam" id="PF00180">
    <property type="entry name" value="Iso_dh"/>
    <property type="match status" value="1"/>
</dbReference>
<feature type="binding site" evidence="14">
    <location>
        <position position="103"/>
    </location>
    <ligand>
        <name>substrate</name>
    </ligand>
</feature>
<evidence type="ECO:0000259" key="16">
    <source>
        <dbReference type="SMART" id="SM01329"/>
    </source>
</evidence>
<evidence type="ECO:0000256" key="14">
    <source>
        <dbReference type="HAMAP-Rule" id="MF_01033"/>
    </source>
</evidence>
<comment type="cofactor">
    <cofactor evidence="14 15">
        <name>Mg(2+)</name>
        <dbReference type="ChEBI" id="CHEBI:18420"/>
    </cofactor>
    <cofactor evidence="14 15">
        <name>Mn(2+)</name>
        <dbReference type="ChEBI" id="CHEBI:29035"/>
    </cofactor>
    <text evidence="14 15">Binds 1 Mg(2+) or Mn(2+) ion per subunit.</text>
</comment>
<evidence type="ECO:0000256" key="10">
    <source>
        <dbReference type="ARBA" id="ARBA00023002"/>
    </source>
</evidence>
<evidence type="ECO:0000256" key="3">
    <source>
        <dbReference type="ARBA" id="ARBA00004762"/>
    </source>
</evidence>
<gene>
    <name evidence="17" type="primary">leuB_1</name>
    <name evidence="14" type="synonym">leuB</name>
    <name evidence="17" type="ORF">HMPREF1143_0158</name>
</gene>
<reference evidence="17 18" key="1">
    <citation type="submission" date="2012-07" db="EMBL/GenBank/DDBJ databases">
        <authorList>
            <person name="Durkin A.S."/>
            <person name="McCorrison J."/>
            <person name="Torralba M."/>
            <person name="Gillis M."/>
            <person name="Methe B."/>
            <person name="Sutton G."/>
            <person name="Nelson K.E."/>
        </authorList>
    </citation>
    <scope>NUCLEOTIDE SEQUENCE [LARGE SCALE GENOMIC DNA]</scope>
    <source>
        <strain evidence="17 18">OBRC8</strain>
    </source>
</reference>
<dbReference type="NCBIfam" id="TIGR00169">
    <property type="entry name" value="leuB"/>
    <property type="match status" value="1"/>
</dbReference>
<dbReference type="PATRIC" id="fig|796941.3.peg.2243"/>
<feature type="binding site" evidence="14">
    <location>
        <position position="93"/>
    </location>
    <ligand>
        <name>substrate</name>
    </ligand>
</feature>
<feature type="site" description="Important for catalysis" evidence="14">
    <location>
        <position position="184"/>
    </location>
</feature>
<dbReference type="PANTHER" id="PTHR42979">
    <property type="entry name" value="3-ISOPROPYLMALATE DEHYDROGENASE"/>
    <property type="match status" value="1"/>
</dbReference>
<keyword evidence="6 14" id="KW-0432">Leucine biosynthesis</keyword>
<dbReference type="Proteomes" id="UP000005244">
    <property type="component" value="Unassembled WGS sequence"/>
</dbReference>
<evidence type="ECO:0000256" key="9">
    <source>
        <dbReference type="ARBA" id="ARBA00022842"/>
    </source>
</evidence>
<dbReference type="PROSITE" id="PS00470">
    <property type="entry name" value="IDH_IMDH"/>
    <property type="match status" value="1"/>
</dbReference>
<keyword evidence="8 14" id="KW-0479">Metal-binding</keyword>
<protein>
    <recommendedName>
        <fullName evidence="14">3-isopropylmalate dehydrogenase</fullName>
        <ecNumber evidence="14">1.1.1.85</ecNumber>
    </recommendedName>
    <alternativeName>
        <fullName evidence="14">3-IPM-DH</fullName>
    </alternativeName>
    <alternativeName>
        <fullName evidence="14">Beta-IPM dehydrogenase</fullName>
        <shortName evidence="14">IMDH</shortName>
    </alternativeName>
</protein>
<feature type="binding site" evidence="14">
    <location>
        <position position="216"/>
    </location>
    <ligand>
        <name>substrate</name>
    </ligand>
</feature>
<dbReference type="FunFam" id="3.40.718.10:FF:000006">
    <property type="entry name" value="3-isopropylmalate dehydrogenase"/>
    <property type="match status" value="1"/>
</dbReference>
<dbReference type="InterPro" id="IPR004429">
    <property type="entry name" value="Isopropylmalate_DH"/>
</dbReference>
<proteinExistence type="inferred from homology"/>
<dbReference type="EC" id="1.1.1.85" evidence="14"/>
<keyword evidence="14" id="KW-0963">Cytoplasm</keyword>
<dbReference type="InterPro" id="IPR024084">
    <property type="entry name" value="IsoPropMal-DH-like_dom"/>
</dbReference>
<dbReference type="InterPro" id="IPR019818">
    <property type="entry name" value="IsoCit/isopropylmalate_DH_CS"/>
</dbReference>
<keyword evidence="10 14" id="KW-0560">Oxidoreductase</keyword>
<evidence type="ECO:0000256" key="6">
    <source>
        <dbReference type="ARBA" id="ARBA00022430"/>
    </source>
</evidence>
<evidence type="ECO:0000256" key="4">
    <source>
        <dbReference type="ARBA" id="ARBA00008319"/>
    </source>
</evidence>
<feature type="binding site" evidence="14">
    <location>
        <position position="131"/>
    </location>
    <ligand>
        <name>substrate</name>
    </ligand>
</feature>
<dbReference type="HAMAP" id="MF_01033">
    <property type="entry name" value="LeuB_type1"/>
    <property type="match status" value="1"/>
</dbReference>
<keyword evidence="9 14" id="KW-0460">Magnesium</keyword>
<feature type="domain" description="Isopropylmalate dehydrogenase-like" evidence="16">
    <location>
        <begin position="3"/>
        <end position="343"/>
    </location>
</feature>
<comment type="similarity">
    <text evidence="4 14">Belongs to the isocitrate and isopropylmalate dehydrogenases family. LeuB type 1 subfamily.</text>
</comment>
<comment type="pathway">
    <text evidence="3 14 15">Amino-acid biosynthesis; L-leucine biosynthesis; L-leucine from 3-methyl-2-oxobutanoate: step 3/4.</text>
</comment>
<dbReference type="GO" id="GO:0005829">
    <property type="term" value="C:cytosol"/>
    <property type="evidence" value="ECO:0007669"/>
    <property type="project" value="TreeGrafter"/>
</dbReference>
<evidence type="ECO:0000313" key="17">
    <source>
        <dbReference type="EMBL" id="EJU19587.1"/>
    </source>
</evidence>
<dbReference type="GO" id="GO:0003862">
    <property type="term" value="F:3-isopropylmalate dehydrogenase activity"/>
    <property type="evidence" value="ECO:0007669"/>
    <property type="project" value="UniProtKB-UniRule"/>
</dbReference>
<comment type="subcellular location">
    <subcellularLocation>
        <location evidence="14">Cytoplasm</location>
    </subcellularLocation>
</comment>
<keyword evidence="11 14" id="KW-0520">NAD</keyword>
<sequence>MKNILCIAGDGIGPEIMNSALEILEVVSKKYAFKYKIEEEFFGGASIDAYGEPFSDKLKEKIENCDAILMGSVGGPKWDNSKIRPEAGLLALRKHLKVYANVRPLKVEDSLCYLSPLKEEIVKGTDLMIVRELTGGAYFGEPRRLEEKEALDSITYTYEEIEQIVRYAFETARKRRKKLTSVDKANVLATSKLWRKVVEDVAKDYTDVELEHMYVDAMAMALITNPTKYDVIVTENLFGDILSDEVSVLGGSLGLLSSASYSKSKIALYEPAHGSAPDIAGMDIANPIAMIYSLTMMLRYSFSQDKMAEDIENAVKLVLDEGCMTKDLNSQYYVSTSEFTKKVIQRLG</sequence>
<evidence type="ECO:0000256" key="12">
    <source>
        <dbReference type="ARBA" id="ARBA00023211"/>
    </source>
</evidence>
<feature type="binding site" evidence="14">
    <location>
        <position position="244"/>
    </location>
    <ligand>
        <name>Mg(2+)</name>
        <dbReference type="ChEBI" id="CHEBI:18420"/>
    </ligand>
</feature>
<dbReference type="RefSeq" id="WP_009531835.1">
    <property type="nucleotide sequence ID" value="NZ_ALNK01000040.1"/>
</dbReference>
<evidence type="ECO:0000313" key="18">
    <source>
        <dbReference type="Proteomes" id="UP000005244"/>
    </source>
</evidence>
<keyword evidence="12 14" id="KW-0464">Manganese</keyword>
<evidence type="ECO:0000256" key="8">
    <source>
        <dbReference type="ARBA" id="ARBA00022723"/>
    </source>
</evidence>
<keyword evidence="18" id="KW-1185">Reference proteome</keyword>
<evidence type="ECO:0000256" key="15">
    <source>
        <dbReference type="RuleBase" id="RU004445"/>
    </source>
</evidence>
<dbReference type="SMART" id="SM01329">
    <property type="entry name" value="Iso_dh"/>
    <property type="match status" value="1"/>
</dbReference>
<keyword evidence="13 14" id="KW-0100">Branched-chain amino acid biosynthesis</keyword>
<evidence type="ECO:0000256" key="2">
    <source>
        <dbReference type="ARBA" id="ARBA00001936"/>
    </source>
</evidence>
<comment type="caution">
    <text evidence="17">The sequence shown here is derived from an EMBL/GenBank/DDBJ whole genome shotgun (WGS) entry which is preliminary data.</text>
</comment>